<dbReference type="AlphaFoldDB" id="A0A0G0PPW9"/>
<reference evidence="1 2" key="1">
    <citation type="journal article" date="2015" name="Nature">
        <title>rRNA introns, odd ribosomes, and small enigmatic genomes across a large radiation of phyla.</title>
        <authorList>
            <person name="Brown C.T."/>
            <person name="Hug L.A."/>
            <person name="Thomas B.C."/>
            <person name="Sharon I."/>
            <person name="Castelle C.J."/>
            <person name="Singh A."/>
            <person name="Wilkins M.J."/>
            <person name="Williams K.H."/>
            <person name="Banfield J.F."/>
        </authorList>
    </citation>
    <scope>NUCLEOTIDE SEQUENCE [LARGE SCALE GENOMIC DNA]</scope>
</reference>
<name>A0A0G0PPW9_9BACT</name>
<sequence length="149" mass="17503">MISETRKVLLNKSYGGFELPKVVADYLQEQKGWDIPVIRVEEDFKKYSASLLCLCEMYGQGRLVSGNDHYRSEEQIRFHPDVIEAVVAMKEKHQELFDLSPRQMTEEQEAEYNKVRCLESIKVVEIVIETDIDNYDGIEKLEVRCYEKF</sequence>
<organism evidence="1 2">
    <name type="scientific">Candidatus Woesebacteria bacterium GW2011_GWB1_39_12</name>
    <dbReference type="NCBI Taxonomy" id="1618574"/>
    <lineage>
        <taxon>Bacteria</taxon>
        <taxon>Candidatus Woeseibacteriota</taxon>
    </lineage>
</organism>
<gene>
    <name evidence="1" type="ORF">UT24_C0015G0018</name>
</gene>
<protein>
    <submittedName>
        <fullName evidence="1">Uncharacterized protein</fullName>
    </submittedName>
</protein>
<evidence type="ECO:0000313" key="2">
    <source>
        <dbReference type="Proteomes" id="UP000033881"/>
    </source>
</evidence>
<dbReference type="EMBL" id="LBWB01000015">
    <property type="protein sequence ID" value="KKR00210.1"/>
    <property type="molecule type" value="Genomic_DNA"/>
</dbReference>
<dbReference type="STRING" id="1618574.UT24_C0015G0018"/>
<proteinExistence type="predicted"/>
<accession>A0A0G0PPW9</accession>
<dbReference type="Proteomes" id="UP000033881">
    <property type="component" value="Unassembled WGS sequence"/>
</dbReference>
<comment type="caution">
    <text evidence="1">The sequence shown here is derived from an EMBL/GenBank/DDBJ whole genome shotgun (WGS) entry which is preliminary data.</text>
</comment>
<evidence type="ECO:0000313" key="1">
    <source>
        <dbReference type="EMBL" id="KKR00210.1"/>
    </source>
</evidence>